<dbReference type="InterPro" id="IPR001902">
    <property type="entry name" value="SLC26A/SulP_fam"/>
</dbReference>
<dbReference type="Pfam" id="PF00916">
    <property type="entry name" value="Sulfate_transp"/>
    <property type="match status" value="1"/>
</dbReference>
<dbReference type="InterPro" id="IPR011547">
    <property type="entry name" value="SLC26A/SulP_dom"/>
</dbReference>
<evidence type="ECO:0000256" key="3">
    <source>
        <dbReference type="ARBA" id="ARBA00022989"/>
    </source>
</evidence>
<reference evidence="7 8" key="1">
    <citation type="submission" date="2019-09" db="EMBL/GenBank/DDBJ databases">
        <title>Bird 10,000 Genomes (B10K) Project - Family phase.</title>
        <authorList>
            <person name="Zhang G."/>
        </authorList>
    </citation>
    <scope>NUCLEOTIDE SEQUENCE [LARGE SCALE GENOMIC DNA]</scope>
    <source>
        <strain evidence="7">B10K-CU-031-22</strain>
    </source>
</reference>
<feature type="non-terminal residue" evidence="7">
    <location>
        <position position="1"/>
    </location>
</feature>
<evidence type="ECO:0000256" key="2">
    <source>
        <dbReference type="ARBA" id="ARBA00022692"/>
    </source>
</evidence>
<evidence type="ECO:0000313" key="8">
    <source>
        <dbReference type="Proteomes" id="UP000541181"/>
    </source>
</evidence>
<feature type="domain" description="SLC26A/SulP transporter" evidence="6">
    <location>
        <begin position="19"/>
        <end position="180"/>
    </location>
</feature>
<comment type="caution">
    <text evidence="7">The sequence shown here is derived from an EMBL/GenBank/DDBJ whole genome shotgun (WGS) entry which is preliminary data.</text>
</comment>
<dbReference type="GO" id="GO:0016020">
    <property type="term" value="C:membrane"/>
    <property type="evidence" value="ECO:0007669"/>
    <property type="project" value="UniProtKB-SubCell"/>
</dbReference>
<comment type="subcellular location">
    <subcellularLocation>
        <location evidence="1">Membrane</location>
        <topology evidence="1">Multi-pass membrane protein</topology>
    </subcellularLocation>
</comment>
<feature type="transmembrane region" description="Helical" evidence="5">
    <location>
        <begin position="160"/>
        <end position="182"/>
    </location>
</feature>
<feature type="transmembrane region" description="Helical" evidence="5">
    <location>
        <begin position="21"/>
        <end position="46"/>
    </location>
</feature>
<evidence type="ECO:0000256" key="1">
    <source>
        <dbReference type="ARBA" id="ARBA00004141"/>
    </source>
</evidence>
<protein>
    <submittedName>
        <fullName evidence="7">S26A8 protein</fullName>
    </submittedName>
</protein>
<evidence type="ECO:0000256" key="5">
    <source>
        <dbReference type="SAM" id="Phobius"/>
    </source>
</evidence>
<organism evidence="7 8">
    <name type="scientific">Chunga burmeisteri</name>
    <name type="common">Black-legged seriema</name>
    <dbReference type="NCBI Taxonomy" id="1352770"/>
    <lineage>
        <taxon>Eukaryota</taxon>
        <taxon>Metazoa</taxon>
        <taxon>Chordata</taxon>
        <taxon>Craniata</taxon>
        <taxon>Vertebrata</taxon>
        <taxon>Euteleostomi</taxon>
        <taxon>Archelosauria</taxon>
        <taxon>Archosauria</taxon>
        <taxon>Dinosauria</taxon>
        <taxon>Saurischia</taxon>
        <taxon>Theropoda</taxon>
        <taxon>Coelurosauria</taxon>
        <taxon>Aves</taxon>
        <taxon>Neognathae</taxon>
        <taxon>Neoaves</taxon>
        <taxon>Telluraves</taxon>
        <taxon>Australaves</taxon>
        <taxon>Cariamiformes</taxon>
        <taxon>Cariamidae</taxon>
        <taxon>Chunga</taxon>
    </lineage>
</organism>
<feature type="transmembrane region" description="Helical" evidence="5">
    <location>
        <begin position="130"/>
        <end position="154"/>
    </location>
</feature>
<dbReference type="Proteomes" id="UP000541181">
    <property type="component" value="Unassembled WGS sequence"/>
</dbReference>
<keyword evidence="3 5" id="KW-1133">Transmembrane helix</keyword>
<evidence type="ECO:0000256" key="4">
    <source>
        <dbReference type="ARBA" id="ARBA00023136"/>
    </source>
</evidence>
<evidence type="ECO:0000259" key="6">
    <source>
        <dbReference type="Pfam" id="PF00916"/>
    </source>
</evidence>
<keyword evidence="2 5" id="KW-0812">Transmembrane</keyword>
<sequence length="193" mass="21629">VFPVLNWLFSYQFREWILRDLLAGIAFPIYLTLETDLCFAGLLGVWLTRLPLPNSNGFLSAFCCSMTYVLFGTLHHISVGSFSILNVVVTNILKTLNFNQTLSSNCSLDNFSDPTVTKNYMEALTLTTSITFLTGIIQLLLGCFCLGFVTTYVPKTLIDAYLTAAALHVTVSQFTFIFDVMLDLRKDPLGIFY</sequence>
<proteinExistence type="predicted"/>
<dbReference type="PANTHER" id="PTHR11814">
    <property type="entry name" value="SULFATE TRANSPORTER"/>
    <property type="match status" value="1"/>
</dbReference>
<keyword evidence="4 5" id="KW-0472">Membrane</keyword>
<dbReference type="OrthoDB" id="288203at2759"/>
<dbReference type="GO" id="GO:0055085">
    <property type="term" value="P:transmembrane transport"/>
    <property type="evidence" value="ECO:0007669"/>
    <property type="project" value="InterPro"/>
</dbReference>
<accession>A0A7K5GWP8</accession>
<name>A0A7K5GWP8_9AVES</name>
<dbReference type="AlphaFoldDB" id="A0A7K5GWP8"/>
<dbReference type="EMBL" id="VZRC01000652">
    <property type="protein sequence ID" value="NWS61222.1"/>
    <property type="molecule type" value="Genomic_DNA"/>
</dbReference>
<evidence type="ECO:0000313" key="7">
    <source>
        <dbReference type="EMBL" id="NWS61222.1"/>
    </source>
</evidence>
<keyword evidence="8" id="KW-1185">Reference proteome</keyword>
<feature type="non-terminal residue" evidence="7">
    <location>
        <position position="193"/>
    </location>
</feature>
<gene>
    <name evidence="7" type="primary">Slc26a8</name>
    <name evidence="7" type="ORF">CHUBUR_R15508</name>
</gene>